<evidence type="ECO:0000256" key="2">
    <source>
        <dbReference type="ARBA" id="ARBA00006983"/>
    </source>
</evidence>
<keyword evidence="3" id="KW-0813">Transport</keyword>
<dbReference type="InterPro" id="IPR050524">
    <property type="entry name" value="APC_YAT"/>
</dbReference>
<comment type="similarity">
    <text evidence="2">Belongs to the amino acid-polyamine-organocation (APC) superfamily. YAT (TC 2.A.3.10) family.</text>
</comment>
<gene>
    <name evidence="10" type="ORF">CANARDRAFT_28709</name>
</gene>
<evidence type="ECO:0000256" key="7">
    <source>
        <dbReference type="ARBA" id="ARBA00023136"/>
    </source>
</evidence>
<proteinExistence type="inferred from homology"/>
<dbReference type="Proteomes" id="UP000094801">
    <property type="component" value="Unassembled WGS sequence"/>
</dbReference>
<sequence>MTASDLEKGIKGDKRASSTFTLSSTLTSIDEEHFESTNPLTKLSYWIKNQCDSFKQAEGDAKVLHPQLSGFSLQMIAIGGSIGTGLFIGTGEALSQGGAAGLIICYTLTSFMIYFMVQSLAELACTFPVPGAFSYFASTFIDSSVGFAISWNYAMQWLVLLPLELSAATMTFKFWNGFPIGDGYLISGFFIMIIAINMMPVKIYGYAEVVFSLTKVIAIFGFLIIALIVLFGGIEGQDAILDKYWRDPGPFSDSGFKGIVAVFIISAFSFAGTEMCGLCAAETPRPNITIPKASKQVFWRILFFYMSSLILIGLLVPYNEPKLISKRDDTTSNSSPFVIAIQNANIPWLPSIMNVVILISILSVGNSAIYAASRTFVSLAEAGVAPHSLSYIDRNGRPLVAIGITLAFGTLAYVSLISGDAAHVLFTWLLSLSGLSSLFTWSSICFSLIRFRKAMKDQHRSLHELSFISIVGLPGAWFSFIFCIVVLIAQLWIAISPIGSPPSFENFLKVYLGAFVIIFFFVAHKLYLFFTTGSFQFGYKASDIDIISGRREKDIYDSGLVYQQIRDELSARPWYYRTLKVWC</sequence>
<evidence type="ECO:0000256" key="6">
    <source>
        <dbReference type="ARBA" id="ARBA00022989"/>
    </source>
</evidence>
<feature type="transmembrane region" description="Helical" evidence="8">
    <location>
        <begin position="470"/>
        <end position="495"/>
    </location>
</feature>
<dbReference type="GO" id="GO:0016020">
    <property type="term" value="C:membrane"/>
    <property type="evidence" value="ECO:0007669"/>
    <property type="project" value="UniProtKB-SubCell"/>
</dbReference>
<evidence type="ECO:0000313" key="10">
    <source>
        <dbReference type="EMBL" id="ODV84977.1"/>
    </source>
</evidence>
<dbReference type="InterPro" id="IPR004841">
    <property type="entry name" value="AA-permease/SLC12A_dom"/>
</dbReference>
<dbReference type="PANTHER" id="PTHR43341">
    <property type="entry name" value="AMINO ACID PERMEASE"/>
    <property type="match status" value="1"/>
</dbReference>
<feature type="transmembrane region" description="Helical" evidence="8">
    <location>
        <begin position="507"/>
        <end position="530"/>
    </location>
</feature>
<feature type="domain" description="Amino acid permease/ SLC12A" evidence="9">
    <location>
        <begin position="73"/>
        <end position="528"/>
    </location>
</feature>
<evidence type="ECO:0000256" key="8">
    <source>
        <dbReference type="SAM" id="Phobius"/>
    </source>
</evidence>
<feature type="transmembrane region" description="Helical" evidence="8">
    <location>
        <begin position="100"/>
        <end position="121"/>
    </location>
</feature>
<dbReference type="PANTHER" id="PTHR43341:SF1">
    <property type="entry name" value="GENERAL AMINO-ACID PERMEASE GAP1"/>
    <property type="match status" value="1"/>
</dbReference>
<keyword evidence="7 8" id="KW-0472">Membrane</keyword>
<evidence type="ECO:0000313" key="11">
    <source>
        <dbReference type="Proteomes" id="UP000094801"/>
    </source>
</evidence>
<dbReference type="EMBL" id="KV453854">
    <property type="protein sequence ID" value="ODV84977.1"/>
    <property type="molecule type" value="Genomic_DNA"/>
</dbReference>
<feature type="transmembrane region" description="Helical" evidence="8">
    <location>
        <begin position="352"/>
        <end position="372"/>
    </location>
</feature>
<dbReference type="Gene3D" id="1.20.1740.10">
    <property type="entry name" value="Amino acid/polyamine transporter I"/>
    <property type="match status" value="1"/>
</dbReference>
<keyword evidence="6 8" id="KW-1133">Transmembrane helix</keyword>
<dbReference type="STRING" id="983967.A0A1E4SZQ9"/>
<name>A0A1E4SZQ9_9ASCO</name>
<dbReference type="OrthoDB" id="10062876at2759"/>
<evidence type="ECO:0000256" key="3">
    <source>
        <dbReference type="ARBA" id="ARBA00022448"/>
    </source>
</evidence>
<evidence type="ECO:0000256" key="1">
    <source>
        <dbReference type="ARBA" id="ARBA00004141"/>
    </source>
</evidence>
<protein>
    <recommendedName>
        <fullName evidence="9">Amino acid permease/ SLC12A domain-containing protein</fullName>
    </recommendedName>
</protein>
<evidence type="ECO:0000256" key="4">
    <source>
        <dbReference type="ARBA" id="ARBA00022692"/>
    </source>
</evidence>
<feature type="transmembrane region" description="Helical" evidence="8">
    <location>
        <begin position="297"/>
        <end position="318"/>
    </location>
</feature>
<reference evidence="11" key="1">
    <citation type="submission" date="2016-04" db="EMBL/GenBank/DDBJ databases">
        <title>Comparative genomics of biotechnologically important yeasts.</title>
        <authorList>
            <consortium name="DOE Joint Genome Institute"/>
            <person name="Riley R."/>
            <person name="Haridas S."/>
            <person name="Wolfe K.H."/>
            <person name="Lopes M.R."/>
            <person name="Hittinger C.T."/>
            <person name="Goker M."/>
            <person name="Salamov A."/>
            <person name="Wisecaver J."/>
            <person name="Long T.M."/>
            <person name="Aerts A.L."/>
            <person name="Barry K."/>
            <person name="Choi C."/>
            <person name="Clum A."/>
            <person name="Coughlan A.Y."/>
            <person name="Deshpande S."/>
            <person name="Douglass A.P."/>
            <person name="Hanson S.J."/>
            <person name="Klenk H.-P."/>
            <person name="Labutti K."/>
            <person name="Lapidus A."/>
            <person name="Lindquist E."/>
            <person name="Lipzen A."/>
            <person name="Meier-Kolthoff J.P."/>
            <person name="Ohm R.A."/>
            <person name="Otillar R.P."/>
            <person name="Pangilinan J."/>
            <person name="Peng Y."/>
            <person name="Rokas A."/>
            <person name="Rosa C.A."/>
            <person name="Scheuner C."/>
            <person name="Sibirny A.A."/>
            <person name="Slot J.C."/>
            <person name="Stielow J.B."/>
            <person name="Sun H."/>
            <person name="Kurtzman C.P."/>
            <person name="Blackwell M."/>
            <person name="Grigoriev I.V."/>
            <person name="Jeffries T.W."/>
        </authorList>
    </citation>
    <scope>NUCLEOTIDE SEQUENCE [LARGE SCALE GENOMIC DNA]</scope>
    <source>
        <strain evidence="11">NRRL YB-2248</strain>
    </source>
</reference>
<keyword evidence="4 8" id="KW-0812">Transmembrane</keyword>
<dbReference type="InterPro" id="IPR004840">
    <property type="entry name" value="Amino_acid_permease_CS"/>
</dbReference>
<dbReference type="FunFam" id="1.20.1740.10:FF:000001">
    <property type="entry name" value="Amino acid permease"/>
    <property type="match status" value="1"/>
</dbReference>
<dbReference type="AlphaFoldDB" id="A0A1E4SZQ9"/>
<feature type="transmembrane region" description="Helical" evidence="8">
    <location>
        <begin position="71"/>
        <end position="88"/>
    </location>
</feature>
<dbReference type="PROSITE" id="PS00218">
    <property type="entry name" value="AMINO_ACID_PERMEASE_1"/>
    <property type="match status" value="1"/>
</dbReference>
<organism evidence="10 11">
    <name type="scientific">[Candida] arabinofermentans NRRL YB-2248</name>
    <dbReference type="NCBI Taxonomy" id="983967"/>
    <lineage>
        <taxon>Eukaryota</taxon>
        <taxon>Fungi</taxon>
        <taxon>Dikarya</taxon>
        <taxon>Ascomycota</taxon>
        <taxon>Saccharomycotina</taxon>
        <taxon>Pichiomycetes</taxon>
        <taxon>Pichiales</taxon>
        <taxon>Pichiaceae</taxon>
        <taxon>Ogataea</taxon>
        <taxon>Ogataea/Candida clade</taxon>
    </lineage>
</organism>
<dbReference type="GO" id="GO:0015171">
    <property type="term" value="F:amino acid transmembrane transporter activity"/>
    <property type="evidence" value="ECO:0007669"/>
    <property type="project" value="TreeGrafter"/>
</dbReference>
<evidence type="ECO:0000259" key="9">
    <source>
        <dbReference type="Pfam" id="PF00324"/>
    </source>
</evidence>
<feature type="transmembrane region" description="Helical" evidence="8">
    <location>
        <begin position="133"/>
        <end position="151"/>
    </location>
</feature>
<evidence type="ECO:0000256" key="5">
    <source>
        <dbReference type="ARBA" id="ARBA00022970"/>
    </source>
</evidence>
<keyword evidence="5" id="KW-0029">Amino-acid transport</keyword>
<feature type="transmembrane region" description="Helical" evidence="8">
    <location>
        <begin position="425"/>
        <end position="449"/>
    </location>
</feature>
<comment type="subcellular location">
    <subcellularLocation>
        <location evidence="1">Membrane</location>
        <topology evidence="1">Multi-pass membrane protein</topology>
    </subcellularLocation>
</comment>
<dbReference type="Pfam" id="PF00324">
    <property type="entry name" value="AA_permease"/>
    <property type="match status" value="1"/>
</dbReference>
<feature type="transmembrane region" description="Helical" evidence="8">
    <location>
        <begin position="216"/>
        <end position="234"/>
    </location>
</feature>
<feature type="transmembrane region" description="Helical" evidence="8">
    <location>
        <begin position="184"/>
        <end position="204"/>
    </location>
</feature>
<accession>A0A1E4SZQ9</accession>
<feature type="transmembrane region" description="Helical" evidence="8">
    <location>
        <begin position="399"/>
        <end position="419"/>
    </location>
</feature>
<keyword evidence="11" id="KW-1185">Reference proteome</keyword>
<dbReference type="PIRSF" id="PIRSF006060">
    <property type="entry name" value="AA_transporter"/>
    <property type="match status" value="1"/>
</dbReference>
<feature type="transmembrane region" description="Helical" evidence="8">
    <location>
        <begin position="254"/>
        <end position="276"/>
    </location>
</feature>